<dbReference type="STRING" id="168276.SAMN05444580_10765"/>
<gene>
    <name evidence="2" type="ORF">SAMN05444580_10765</name>
</gene>
<keyword evidence="3" id="KW-1185">Reference proteome</keyword>
<keyword evidence="2" id="KW-0808">Transferase</keyword>
<keyword evidence="1" id="KW-1133">Transmembrane helix</keyword>
<protein>
    <submittedName>
        <fullName evidence="2">Serine/threonine protein kinase</fullName>
    </submittedName>
</protein>
<sequence>MLLDAAVHPDPPHPPAPRHHKAPMLIAAFAVGLLAAAGIVAAAMIWMPAPERATVAVSPVVAAPPSTVYITVPAAPLPPAPPAEPPAPAVDAQPAPALAAPTVDGTDAQGFLGSAAASCRSGHPAVAVVRTEKSRAVICEADDGGRYYRALRLRDGAPLEVGGAAAAGDGFVARTGSYAYFVSPNGLTVSRWGNALSQEPAIEYWSR</sequence>
<keyword evidence="2" id="KW-0723">Serine/threonine-protein kinase</keyword>
<name>A0A1G6Y7B6_9NOCA</name>
<keyword evidence="1" id="KW-0472">Membrane</keyword>
<evidence type="ECO:0000313" key="2">
    <source>
        <dbReference type="EMBL" id="SDD86161.1"/>
    </source>
</evidence>
<reference evidence="2 3" key="1">
    <citation type="submission" date="2016-10" db="EMBL/GenBank/DDBJ databases">
        <authorList>
            <person name="de Groot N.N."/>
        </authorList>
    </citation>
    <scope>NUCLEOTIDE SEQUENCE [LARGE SCALE GENOMIC DNA]</scope>
    <source>
        <strain evidence="2 3">JCM 11308</strain>
    </source>
</reference>
<organism evidence="2 3">
    <name type="scientific">Rhodococcus tukisamuensis</name>
    <dbReference type="NCBI Taxonomy" id="168276"/>
    <lineage>
        <taxon>Bacteria</taxon>
        <taxon>Bacillati</taxon>
        <taxon>Actinomycetota</taxon>
        <taxon>Actinomycetes</taxon>
        <taxon>Mycobacteriales</taxon>
        <taxon>Nocardiaceae</taxon>
        <taxon>Rhodococcus</taxon>
    </lineage>
</organism>
<dbReference type="GO" id="GO:0004674">
    <property type="term" value="F:protein serine/threonine kinase activity"/>
    <property type="evidence" value="ECO:0007669"/>
    <property type="project" value="UniProtKB-KW"/>
</dbReference>
<keyword evidence="1" id="KW-0812">Transmembrane</keyword>
<dbReference type="AlphaFoldDB" id="A0A1G6Y7B6"/>
<evidence type="ECO:0000256" key="1">
    <source>
        <dbReference type="SAM" id="Phobius"/>
    </source>
</evidence>
<proteinExistence type="predicted"/>
<feature type="transmembrane region" description="Helical" evidence="1">
    <location>
        <begin position="24"/>
        <end position="46"/>
    </location>
</feature>
<evidence type="ECO:0000313" key="3">
    <source>
        <dbReference type="Proteomes" id="UP000199417"/>
    </source>
</evidence>
<dbReference type="EMBL" id="FNAB01000007">
    <property type="protein sequence ID" value="SDD86161.1"/>
    <property type="molecule type" value="Genomic_DNA"/>
</dbReference>
<accession>A0A1G6Y7B6</accession>
<keyword evidence="2" id="KW-0418">Kinase</keyword>
<dbReference type="Proteomes" id="UP000199417">
    <property type="component" value="Unassembled WGS sequence"/>
</dbReference>